<gene>
    <name evidence="2" type="ORF">CRG98_047729</name>
</gene>
<keyword evidence="1" id="KW-0732">Signal</keyword>
<sequence length="243" mass="27270">MHCSSVLTFVFASLALSYRARIYCIGLRPHIALWPCIGLRPRIYCIGFRSSIGLWPRIYCIGLRARFWVLALHRASASHRVSAPLLSFGPASGFGPLIYCIRLRARFWVLAPHRASAPLLSFGPVSGLSPAFTAFGPWPSIYCFWAPAQHLLHSSFDTSHLLLSGSSEFQNRLGFKFIQAILRGASLILSLQRLEVTAPQAEHDPTLDCRRYQHDHASDQRMDLIYICCGRRLNTGGNMRSLL</sequence>
<protein>
    <recommendedName>
        <fullName evidence="4">Secreted protein</fullName>
    </recommendedName>
</protein>
<comment type="caution">
    <text evidence="2">The sequence shown here is derived from an EMBL/GenBank/DDBJ whole genome shotgun (WGS) entry which is preliminary data.</text>
</comment>
<dbReference type="AlphaFoldDB" id="A0A2I0HK79"/>
<reference evidence="2 3" key="1">
    <citation type="submission" date="2017-11" db="EMBL/GenBank/DDBJ databases">
        <title>De-novo sequencing of pomegranate (Punica granatum L.) genome.</title>
        <authorList>
            <person name="Akparov Z."/>
            <person name="Amiraslanov A."/>
            <person name="Hajiyeva S."/>
            <person name="Abbasov M."/>
            <person name="Kaur K."/>
            <person name="Hamwieh A."/>
            <person name="Solovyev V."/>
            <person name="Salamov A."/>
            <person name="Braich B."/>
            <person name="Kosarev P."/>
            <person name="Mahmoud A."/>
            <person name="Hajiyev E."/>
            <person name="Babayeva S."/>
            <person name="Izzatullayeva V."/>
            <person name="Mammadov A."/>
            <person name="Mammadov A."/>
            <person name="Sharifova S."/>
            <person name="Ojaghi J."/>
            <person name="Eynullazada K."/>
            <person name="Bayramov B."/>
            <person name="Abdulazimova A."/>
            <person name="Shahmuradov I."/>
        </authorList>
    </citation>
    <scope>NUCLEOTIDE SEQUENCE [LARGE SCALE GENOMIC DNA]</scope>
    <source>
        <strain evidence="3">cv. AG2017</strain>
        <tissue evidence="2">Leaf</tissue>
    </source>
</reference>
<evidence type="ECO:0000313" key="2">
    <source>
        <dbReference type="EMBL" id="PKI31880.1"/>
    </source>
</evidence>
<evidence type="ECO:0000256" key="1">
    <source>
        <dbReference type="SAM" id="SignalP"/>
    </source>
</evidence>
<feature type="chain" id="PRO_5014155596" description="Secreted protein" evidence="1">
    <location>
        <begin position="18"/>
        <end position="243"/>
    </location>
</feature>
<proteinExistence type="predicted"/>
<dbReference type="EMBL" id="PGOL01008260">
    <property type="protein sequence ID" value="PKI31880.1"/>
    <property type="molecule type" value="Genomic_DNA"/>
</dbReference>
<dbReference type="Proteomes" id="UP000233551">
    <property type="component" value="Unassembled WGS sequence"/>
</dbReference>
<evidence type="ECO:0008006" key="4">
    <source>
        <dbReference type="Google" id="ProtNLM"/>
    </source>
</evidence>
<organism evidence="2 3">
    <name type="scientific">Punica granatum</name>
    <name type="common">Pomegranate</name>
    <dbReference type="NCBI Taxonomy" id="22663"/>
    <lineage>
        <taxon>Eukaryota</taxon>
        <taxon>Viridiplantae</taxon>
        <taxon>Streptophyta</taxon>
        <taxon>Embryophyta</taxon>
        <taxon>Tracheophyta</taxon>
        <taxon>Spermatophyta</taxon>
        <taxon>Magnoliopsida</taxon>
        <taxon>eudicotyledons</taxon>
        <taxon>Gunneridae</taxon>
        <taxon>Pentapetalae</taxon>
        <taxon>rosids</taxon>
        <taxon>malvids</taxon>
        <taxon>Myrtales</taxon>
        <taxon>Lythraceae</taxon>
        <taxon>Punica</taxon>
    </lineage>
</organism>
<name>A0A2I0HK79_PUNGR</name>
<feature type="signal peptide" evidence="1">
    <location>
        <begin position="1"/>
        <end position="17"/>
    </location>
</feature>
<accession>A0A2I0HK79</accession>
<keyword evidence="3" id="KW-1185">Reference proteome</keyword>
<evidence type="ECO:0000313" key="3">
    <source>
        <dbReference type="Proteomes" id="UP000233551"/>
    </source>
</evidence>